<evidence type="ECO:0000313" key="2">
    <source>
        <dbReference type="EMBL" id="GFG66892.1"/>
    </source>
</evidence>
<dbReference type="Proteomes" id="UP000465306">
    <property type="component" value="Unassembled WGS sequence"/>
</dbReference>
<organism evidence="2 3">
    <name type="scientific">Mycobacterium kubicae</name>
    <dbReference type="NCBI Taxonomy" id="120959"/>
    <lineage>
        <taxon>Bacteria</taxon>
        <taxon>Bacillati</taxon>
        <taxon>Actinomycetota</taxon>
        <taxon>Actinomycetes</taxon>
        <taxon>Mycobacteriales</taxon>
        <taxon>Mycobacteriaceae</taxon>
        <taxon>Mycobacterium</taxon>
        <taxon>Mycobacterium simiae complex</taxon>
    </lineage>
</organism>
<comment type="caution">
    <text evidence="2">The sequence shown here is derived from an EMBL/GenBank/DDBJ whole genome shotgun (WGS) entry which is preliminary data.</text>
</comment>
<gene>
    <name evidence="2" type="ORF">MKUB_43820</name>
</gene>
<feature type="region of interest" description="Disordered" evidence="1">
    <location>
        <begin position="106"/>
        <end position="128"/>
    </location>
</feature>
<reference evidence="2 3" key="1">
    <citation type="journal article" date="2019" name="Emerg. Microbes Infect.">
        <title>Comprehensive subspecies identification of 175 nontuberculous mycobacteria species based on 7547 genomic profiles.</title>
        <authorList>
            <person name="Matsumoto Y."/>
            <person name="Kinjo T."/>
            <person name="Motooka D."/>
            <person name="Nabeya D."/>
            <person name="Jung N."/>
            <person name="Uechi K."/>
            <person name="Horii T."/>
            <person name="Iida T."/>
            <person name="Fujita J."/>
            <person name="Nakamura S."/>
        </authorList>
    </citation>
    <scope>NUCLEOTIDE SEQUENCE [LARGE SCALE GENOMIC DNA]</scope>
    <source>
        <strain evidence="2 3">JCM 13573</strain>
    </source>
</reference>
<proteinExistence type="predicted"/>
<evidence type="ECO:0000256" key="1">
    <source>
        <dbReference type="SAM" id="MobiDB-lite"/>
    </source>
</evidence>
<evidence type="ECO:0000313" key="3">
    <source>
        <dbReference type="Proteomes" id="UP000465306"/>
    </source>
</evidence>
<dbReference type="EMBL" id="BLKU01000005">
    <property type="protein sequence ID" value="GFG66892.1"/>
    <property type="molecule type" value="Genomic_DNA"/>
</dbReference>
<protein>
    <submittedName>
        <fullName evidence="2">Uncharacterized protein</fullName>
    </submittedName>
</protein>
<name>A0ABQ1BT36_9MYCO</name>
<feature type="compositionally biased region" description="Basic and acidic residues" evidence="1">
    <location>
        <begin position="116"/>
        <end position="128"/>
    </location>
</feature>
<accession>A0ABQ1BT36</accession>
<sequence length="128" mass="13574">MEVVAVSPRVTTALVDDDRSVCLCDAGASDYAAVTAVRPDGTVLLLLAEKDGIGDPAAVFDAGCADAPHEQPGPLPALWQTRVELAPLRCGRRTLRGGRCRMPVGQPGQACGWHRRAPDDTDRQETTP</sequence>
<keyword evidence="3" id="KW-1185">Reference proteome</keyword>